<evidence type="ECO:0000259" key="1">
    <source>
        <dbReference type="Pfam" id="PF10030"/>
    </source>
</evidence>
<dbReference type="EMBL" id="CP003190">
    <property type="protein sequence ID" value="AGL85138.1"/>
    <property type="molecule type" value="Genomic_DNA"/>
</dbReference>
<dbReference type="Proteomes" id="UP000013940">
    <property type="component" value="Chromosome"/>
</dbReference>
<organism evidence="2 3">
    <name type="scientific">Pseudomonas protegens (strain DSM 19095 / LMG 27888 / CFBP 6595 / CHA0)</name>
    <dbReference type="NCBI Taxonomy" id="1124983"/>
    <lineage>
        <taxon>Bacteria</taxon>
        <taxon>Pseudomonadati</taxon>
        <taxon>Pseudomonadota</taxon>
        <taxon>Gammaproteobacteria</taxon>
        <taxon>Pseudomonadales</taxon>
        <taxon>Pseudomonadaceae</taxon>
        <taxon>Pseudomonas</taxon>
    </lineage>
</organism>
<dbReference type="HOGENOM" id="CLU_1271395_0_0_6"/>
<dbReference type="KEGG" id="pprc:PFLCHA0_c33680"/>
<sequence length="217" mass="25019">MSVTRQDIVNAAYEEWATWGYSRFNRITGERQIAHVDDEDLWADYVIEQYCAEMGKEAPSRRNIAEDKWAWSAVGITALMRKAGFNHQQWPFIVAHHTYLRRFIRAGKQQQPDLFWGVPVDAPGGQPKAGDLIAYARFDEGDLSSVEQKWKTARSRFDLNDRYNSHADIVVAVRPGEVDVIGANVEDSVTLKTLELSPDGYLSDRHYYWFVTLKFRD</sequence>
<evidence type="ECO:0000313" key="2">
    <source>
        <dbReference type="EMBL" id="AGL85138.1"/>
    </source>
</evidence>
<reference evidence="3" key="1">
    <citation type="journal article" date="2014" name="Genome Announc.">
        <title>Full-genome sequence of the plant growth-promoting bacterium Pseudomonas protegens CHA0.</title>
        <authorList>
            <person name="Jousset A."/>
            <person name="Schuldes J."/>
            <person name="Keel C."/>
            <person name="Maurhofer M."/>
            <person name="Daniel R."/>
            <person name="Scheu S."/>
            <person name="Thuermer A."/>
        </authorList>
    </citation>
    <scope>NUCLEOTIDE SEQUENCE [LARGE SCALE GENOMIC DNA]</scope>
    <source>
        <strain evidence="3">DSM 19095 / LMG 27888 / CFBP 6595 / CHA0</strain>
    </source>
</reference>
<dbReference type="eggNOG" id="COG4322">
    <property type="taxonomic scope" value="Bacteria"/>
</dbReference>
<dbReference type="InterPro" id="IPR019262">
    <property type="entry name" value="DUF2272"/>
</dbReference>
<accession>A0A2C9ENN2</accession>
<dbReference type="Pfam" id="PF10030">
    <property type="entry name" value="DUF2272"/>
    <property type="match status" value="1"/>
</dbReference>
<gene>
    <name evidence="2" type="ORF">PFLCHA0_c33680</name>
</gene>
<dbReference type="AlphaFoldDB" id="A0A2C9ENN2"/>
<proteinExistence type="predicted"/>
<dbReference type="GeneID" id="57476357"/>
<evidence type="ECO:0000313" key="3">
    <source>
        <dbReference type="Proteomes" id="UP000013940"/>
    </source>
</evidence>
<protein>
    <recommendedName>
        <fullName evidence="1">DUF2272 domain-containing protein</fullName>
    </recommendedName>
</protein>
<name>A0A2C9ENN2_PSEPH</name>
<feature type="domain" description="DUF2272" evidence="1">
    <location>
        <begin position="67"/>
        <end position="210"/>
    </location>
</feature>
<dbReference type="RefSeq" id="WP_015635851.1">
    <property type="nucleotide sequence ID" value="NC_021237.1"/>
</dbReference>